<accession>A0A9W6H749</accession>
<comment type="caution">
    <text evidence="4">The sequence shown here is derived from an EMBL/GenBank/DDBJ whole genome shotgun (WGS) entry which is preliminary data.</text>
</comment>
<proteinExistence type="predicted"/>
<keyword evidence="1" id="KW-0808">Transferase</keyword>
<keyword evidence="2" id="KW-0012">Acyltransferase</keyword>
<dbReference type="InterPro" id="IPR050832">
    <property type="entry name" value="Bact_Acetyltransf"/>
</dbReference>
<dbReference type="Gene3D" id="3.40.630.30">
    <property type="match status" value="1"/>
</dbReference>
<evidence type="ECO:0000256" key="1">
    <source>
        <dbReference type="ARBA" id="ARBA00022679"/>
    </source>
</evidence>
<reference evidence="4" key="2">
    <citation type="submission" date="2023-01" db="EMBL/GenBank/DDBJ databases">
        <authorList>
            <person name="Sun Q."/>
            <person name="Evtushenko L."/>
        </authorList>
    </citation>
    <scope>NUCLEOTIDE SEQUENCE</scope>
    <source>
        <strain evidence="4">VKM Ac-1401</strain>
    </source>
</reference>
<sequence length="297" mass="31124">MTDSTPSATAAVPPTAVEPGLLDALADRGWPALGRASWHDWSFRFSGGVTDRANSVLPSGVVPDVREAVDAAEAAYAERGLRTRFQLSPATDPRVADELRRRGYEEHSPTRILVAGSGAVAERGMARDSSDEGMVTIADTPDRAWMDVWWSVDGRGGDAEREVAARILAGGPGLYASLSAPASLAAPASIAAPASASATVAVARLALVGDWGGLFAVATSPDARRRGFARRLIVELAAQARERAIPNLWLQVTAANTAALRLYAELGFAPASSYAYWAAPEDSQSCATATRAAPVVR</sequence>
<organism evidence="4 5">
    <name type="scientific">Leifsonia poae</name>
    <dbReference type="NCBI Taxonomy" id="110933"/>
    <lineage>
        <taxon>Bacteria</taxon>
        <taxon>Bacillati</taxon>
        <taxon>Actinomycetota</taxon>
        <taxon>Actinomycetes</taxon>
        <taxon>Micrococcales</taxon>
        <taxon>Microbacteriaceae</taxon>
        <taxon>Leifsonia</taxon>
    </lineage>
</organism>
<gene>
    <name evidence="4" type="ORF">GCM10017584_07420</name>
</gene>
<dbReference type="PROSITE" id="PS51186">
    <property type="entry name" value="GNAT"/>
    <property type="match status" value="1"/>
</dbReference>
<evidence type="ECO:0000259" key="3">
    <source>
        <dbReference type="PROSITE" id="PS51186"/>
    </source>
</evidence>
<reference evidence="4" key="1">
    <citation type="journal article" date="2014" name="Int. J. Syst. Evol. Microbiol.">
        <title>Complete genome sequence of Corynebacterium casei LMG S-19264T (=DSM 44701T), isolated from a smear-ripened cheese.</title>
        <authorList>
            <consortium name="US DOE Joint Genome Institute (JGI-PGF)"/>
            <person name="Walter F."/>
            <person name="Albersmeier A."/>
            <person name="Kalinowski J."/>
            <person name="Ruckert C."/>
        </authorList>
    </citation>
    <scope>NUCLEOTIDE SEQUENCE</scope>
    <source>
        <strain evidence="4">VKM Ac-1401</strain>
    </source>
</reference>
<keyword evidence="5" id="KW-1185">Reference proteome</keyword>
<feature type="domain" description="N-acetyltransferase" evidence="3">
    <location>
        <begin position="135"/>
        <end position="287"/>
    </location>
</feature>
<dbReference type="CDD" id="cd04301">
    <property type="entry name" value="NAT_SF"/>
    <property type="match status" value="1"/>
</dbReference>
<evidence type="ECO:0000313" key="4">
    <source>
        <dbReference type="EMBL" id="GLJ75169.1"/>
    </source>
</evidence>
<dbReference type="RefSeq" id="WP_271175855.1">
    <property type="nucleotide sequence ID" value="NZ_BAAAJO010000001.1"/>
</dbReference>
<dbReference type="PANTHER" id="PTHR43877:SF2">
    <property type="entry name" value="AMINOALKYLPHOSPHONATE N-ACETYLTRANSFERASE-RELATED"/>
    <property type="match status" value="1"/>
</dbReference>
<dbReference type="GO" id="GO:0016747">
    <property type="term" value="F:acyltransferase activity, transferring groups other than amino-acyl groups"/>
    <property type="evidence" value="ECO:0007669"/>
    <property type="project" value="InterPro"/>
</dbReference>
<dbReference type="InterPro" id="IPR056935">
    <property type="entry name" value="Rv0428c-like_C"/>
</dbReference>
<dbReference type="InterPro" id="IPR016181">
    <property type="entry name" value="Acyl_CoA_acyltransferase"/>
</dbReference>
<dbReference type="PANTHER" id="PTHR43877">
    <property type="entry name" value="AMINOALKYLPHOSPHONATE N-ACETYLTRANSFERASE-RELATED-RELATED"/>
    <property type="match status" value="1"/>
</dbReference>
<dbReference type="Proteomes" id="UP001142372">
    <property type="component" value="Unassembled WGS sequence"/>
</dbReference>
<dbReference type="SUPFAM" id="SSF55729">
    <property type="entry name" value="Acyl-CoA N-acyltransferases (Nat)"/>
    <property type="match status" value="1"/>
</dbReference>
<dbReference type="InterPro" id="IPR000182">
    <property type="entry name" value="GNAT_dom"/>
</dbReference>
<evidence type="ECO:0000256" key="2">
    <source>
        <dbReference type="ARBA" id="ARBA00023315"/>
    </source>
</evidence>
<dbReference type="Pfam" id="PF24553">
    <property type="entry name" value="Rv0428c_C"/>
    <property type="match status" value="1"/>
</dbReference>
<name>A0A9W6H749_9MICO</name>
<dbReference type="AlphaFoldDB" id="A0A9W6H749"/>
<evidence type="ECO:0000313" key="5">
    <source>
        <dbReference type="Proteomes" id="UP001142372"/>
    </source>
</evidence>
<protein>
    <recommendedName>
        <fullName evidence="3">N-acetyltransferase domain-containing protein</fullName>
    </recommendedName>
</protein>
<dbReference type="EMBL" id="BSEN01000002">
    <property type="protein sequence ID" value="GLJ75169.1"/>
    <property type="molecule type" value="Genomic_DNA"/>
</dbReference>